<dbReference type="InterPro" id="IPR012373">
    <property type="entry name" value="Ferrdict_sens_TM"/>
</dbReference>
<dbReference type="Gene3D" id="2.60.120.1440">
    <property type="match status" value="1"/>
</dbReference>
<dbReference type="RefSeq" id="WP_188508132.1">
    <property type="nucleotide sequence ID" value="NZ_BMER01000006.1"/>
</dbReference>
<keyword evidence="1" id="KW-0812">Transmembrane</keyword>
<dbReference type="Gene3D" id="3.55.50.30">
    <property type="match status" value="1"/>
</dbReference>
<organism evidence="4 5">
    <name type="scientific">Parapedobacter pyrenivorans</name>
    <dbReference type="NCBI Taxonomy" id="1305674"/>
    <lineage>
        <taxon>Bacteria</taxon>
        <taxon>Pseudomonadati</taxon>
        <taxon>Bacteroidota</taxon>
        <taxon>Sphingobacteriia</taxon>
        <taxon>Sphingobacteriales</taxon>
        <taxon>Sphingobacteriaceae</taxon>
        <taxon>Parapedobacter</taxon>
    </lineage>
</organism>
<dbReference type="Pfam" id="PF04773">
    <property type="entry name" value="FecR"/>
    <property type="match status" value="1"/>
</dbReference>
<reference evidence="4" key="1">
    <citation type="journal article" date="2014" name="Int. J. Syst. Evol. Microbiol.">
        <title>Complete genome sequence of Corynebacterium casei LMG S-19264T (=DSM 44701T), isolated from a smear-ripened cheese.</title>
        <authorList>
            <consortium name="US DOE Joint Genome Institute (JGI-PGF)"/>
            <person name="Walter F."/>
            <person name="Albersmeier A."/>
            <person name="Kalinowski J."/>
            <person name="Ruckert C."/>
        </authorList>
    </citation>
    <scope>NUCLEOTIDE SEQUENCE</scope>
    <source>
        <strain evidence="4">CGMCC 1.12195</strain>
    </source>
</reference>
<dbReference type="InterPro" id="IPR006860">
    <property type="entry name" value="FecR"/>
</dbReference>
<name>A0A917MGV5_9SPHI</name>
<accession>A0A917MGV5</accession>
<proteinExistence type="predicted"/>
<feature type="domain" description="Protein FecR C-terminal" evidence="3">
    <location>
        <begin position="320"/>
        <end position="388"/>
    </location>
</feature>
<dbReference type="PANTHER" id="PTHR30273:SF2">
    <property type="entry name" value="PROTEIN FECR"/>
    <property type="match status" value="1"/>
</dbReference>
<evidence type="ECO:0000313" key="5">
    <source>
        <dbReference type="Proteomes" id="UP000660862"/>
    </source>
</evidence>
<dbReference type="Proteomes" id="UP000660862">
    <property type="component" value="Unassembled WGS sequence"/>
</dbReference>
<comment type="caution">
    <text evidence="4">The sequence shown here is derived from an EMBL/GenBank/DDBJ whole genome shotgun (WGS) entry which is preliminary data.</text>
</comment>
<dbReference type="AlphaFoldDB" id="A0A917MGV5"/>
<evidence type="ECO:0000313" key="4">
    <source>
        <dbReference type="EMBL" id="GGH01839.1"/>
    </source>
</evidence>
<evidence type="ECO:0000256" key="1">
    <source>
        <dbReference type="SAM" id="Phobius"/>
    </source>
</evidence>
<dbReference type="Pfam" id="PF16344">
    <property type="entry name" value="FecR_C"/>
    <property type="match status" value="1"/>
</dbReference>
<dbReference type="PANTHER" id="PTHR30273">
    <property type="entry name" value="PERIPLASMIC SIGNAL SENSOR AND SIGMA FACTOR ACTIVATOR FECR-RELATED"/>
    <property type="match status" value="1"/>
</dbReference>
<reference evidence="4" key="2">
    <citation type="submission" date="2020-09" db="EMBL/GenBank/DDBJ databases">
        <authorList>
            <person name="Sun Q."/>
            <person name="Zhou Y."/>
        </authorList>
    </citation>
    <scope>NUCLEOTIDE SEQUENCE</scope>
    <source>
        <strain evidence="4">CGMCC 1.12195</strain>
    </source>
</reference>
<evidence type="ECO:0000259" key="2">
    <source>
        <dbReference type="Pfam" id="PF04773"/>
    </source>
</evidence>
<gene>
    <name evidence="4" type="ORF">GCM10007415_42450</name>
</gene>
<feature type="transmembrane region" description="Helical" evidence="1">
    <location>
        <begin position="75"/>
        <end position="94"/>
    </location>
</feature>
<evidence type="ECO:0000259" key="3">
    <source>
        <dbReference type="Pfam" id="PF16344"/>
    </source>
</evidence>
<dbReference type="EMBL" id="BMER01000006">
    <property type="protein sequence ID" value="GGH01839.1"/>
    <property type="molecule type" value="Genomic_DNA"/>
</dbReference>
<protein>
    <submittedName>
        <fullName evidence="4">Iron dicitrate transporter FecR</fullName>
    </submittedName>
</protein>
<dbReference type="GO" id="GO:0016989">
    <property type="term" value="F:sigma factor antagonist activity"/>
    <property type="evidence" value="ECO:0007669"/>
    <property type="project" value="TreeGrafter"/>
</dbReference>
<keyword evidence="5" id="KW-1185">Reference proteome</keyword>
<feature type="domain" description="FecR protein" evidence="2">
    <location>
        <begin position="175"/>
        <end position="278"/>
    </location>
</feature>
<sequence>MKAEEIKQLLEKYLQGTSTPEEKAQIQRYYLHVLDQPAEPASRHLIKRDFQRTYRRIAPMITGSAQKPTYKRLRWLPYAAAVALIALAVGTWFISDTRKQAINKMLVTTDIAPGGNRASLTLADGRTIDLNKAQTGIVVGDKMTYSDGTDVWNENEGNTELGQADPQGLSTGYYVLSTPKGGSYQITLPDGSKVWLNAASSLRYPSRFDGKKRMVELEGEAYFDIRRQPLDNSHEAPLAPFLVKTTNQTVEVLGTQFNISAYTDEPETRTTLAEGKIRLNAGATGASISLVPGEQGILANGVIETKQVDIEPYTAWKDGKFVFDQEPLESIMRKLARWYDVEVVYAGDKTYSTFTGSISRQEQIGAILEKIRFTQAVDFKIEGRRITVM</sequence>
<keyword evidence="1" id="KW-0472">Membrane</keyword>
<dbReference type="InterPro" id="IPR032508">
    <property type="entry name" value="FecR_C"/>
</dbReference>
<keyword evidence="1" id="KW-1133">Transmembrane helix</keyword>